<feature type="domain" description="HPr kinase/phosphorylase C-terminal" evidence="16">
    <location>
        <begin position="128"/>
        <end position="296"/>
    </location>
</feature>
<comment type="subunit">
    <text evidence="14">Homohexamer.</text>
</comment>
<comment type="catalytic activity">
    <reaction evidence="13 14">
        <text>[HPr protein]-O-phospho-L-serine + phosphate + H(+) = [HPr protein]-L-serine + diphosphate</text>
        <dbReference type="Rhea" id="RHEA:46604"/>
        <dbReference type="Rhea" id="RHEA-COMP:11602"/>
        <dbReference type="Rhea" id="RHEA-COMP:11603"/>
        <dbReference type="ChEBI" id="CHEBI:15378"/>
        <dbReference type="ChEBI" id="CHEBI:29999"/>
        <dbReference type="ChEBI" id="CHEBI:33019"/>
        <dbReference type="ChEBI" id="CHEBI:43474"/>
        <dbReference type="ChEBI" id="CHEBI:83421"/>
    </reaction>
</comment>
<protein>
    <recommendedName>
        <fullName evidence="14">HPr kinase/phosphorylase</fullName>
        <shortName evidence="14">HPrK/P</shortName>
        <ecNumber evidence="14">2.7.11.-</ecNumber>
        <ecNumber evidence="14">2.7.4.-</ecNumber>
    </recommendedName>
    <alternativeName>
        <fullName evidence="14">HPr(Ser) kinase/phosphorylase</fullName>
    </alternativeName>
</protein>
<keyword evidence="9 14" id="KW-0067">ATP-binding</keyword>
<sequence length="311" mass="35015">MVLEADLVKALKLKVVIASENGRLNIEVSNVNRPGLQLAGYWDFFGYERPQLLGMVEMTYLSMLDEATRHERLTRFFSYDLPCIIIARAIPCFDEMLVLAAARKIPIYSASAETTQVEVELISFLRDYLAPRETMHGVLVNVYGSGLLITGESGVGKSETAIELVKRGHQLVADDVVDIRRVSDNRLVGESPELVRHFMEIRGVGIIDIATMYGVGAVIRSKSIDLEVKLENWQQGKEYDRLGLTDQYGEILGVKVPYILIPIHPGRNLAIVLEVAARNFRLKQMGYNAAQELAHRHMERAMRAQQEESEE</sequence>
<comment type="caution">
    <text evidence="17">The sequence shown here is derived from an EMBL/GenBank/DDBJ whole genome shotgun (WGS) entry which is preliminary data.</text>
</comment>
<comment type="function">
    <text evidence="14">Catalyzes the ATP- as well as the pyrophosphate-dependent phosphorylation of a specific serine residue in HPr, a phosphocarrier protein of the phosphoenolpyruvate-dependent sugar phosphotransferase system (PTS). HprK/P also catalyzes the pyrophosphate-producing, inorganic phosphate-dependent dephosphorylation (phosphorolysis) of seryl-phosphorylated HPr (P-Ser-HPr). The two antagonistic activities of HprK/P are regulated by several intracellular metabolites, which change their concentration in response to the absence or presence of rapidly metabolisable carbon sources (glucose, fructose, etc.) in the growth medium. Therefore, by controlling the phosphorylation state of HPr, HPrK/P is a sensor enzyme that plays a major role in the regulation of carbon metabolism and sugar transport: it mediates carbon catabolite repression (CCR), and regulates PTS-catalyzed carbohydrate uptake and inducer exclusion.</text>
</comment>
<dbReference type="Gene3D" id="3.40.50.300">
    <property type="entry name" value="P-loop containing nucleotide triphosphate hydrolases"/>
    <property type="match status" value="1"/>
</dbReference>
<dbReference type="GO" id="GO:0000287">
    <property type="term" value="F:magnesium ion binding"/>
    <property type="evidence" value="ECO:0007669"/>
    <property type="project" value="UniProtKB-UniRule"/>
</dbReference>
<comment type="cofactor">
    <cofactor evidence="2 14">
        <name>Mg(2+)</name>
        <dbReference type="ChEBI" id="CHEBI:18420"/>
    </cofactor>
</comment>
<reference evidence="17" key="2">
    <citation type="journal article" date="2021" name="PeerJ">
        <title>Extensive microbial diversity within the chicken gut microbiome revealed by metagenomics and culture.</title>
        <authorList>
            <person name="Gilroy R."/>
            <person name="Ravi A."/>
            <person name="Getino M."/>
            <person name="Pursley I."/>
            <person name="Horton D.L."/>
            <person name="Alikhan N.F."/>
            <person name="Baker D."/>
            <person name="Gharbi K."/>
            <person name="Hall N."/>
            <person name="Watson M."/>
            <person name="Adriaenssens E.M."/>
            <person name="Foster-Nyarko E."/>
            <person name="Jarju S."/>
            <person name="Secka A."/>
            <person name="Antonio M."/>
            <person name="Oren A."/>
            <person name="Chaudhuri R.R."/>
            <person name="La Ragione R."/>
            <person name="Hildebrand F."/>
            <person name="Pallen M.J."/>
        </authorList>
    </citation>
    <scope>NUCLEOTIDE SEQUENCE</scope>
    <source>
        <strain evidence="17">ChiSjej6B24-2974</strain>
    </source>
</reference>
<comment type="domain">
    <text evidence="14">The Walker A ATP-binding motif also binds Pi and PPi.</text>
</comment>
<dbReference type="InterPro" id="IPR011126">
    <property type="entry name" value="Hpr_kin/Pase_Hpr_N"/>
</dbReference>
<keyword evidence="8 14" id="KW-0418">Kinase</keyword>
<dbReference type="GO" id="GO:0006109">
    <property type="term" value="P:regulation of carbohydrate metabolic process"/>
    <property type="evidence" value="ECO:0007669"/>
    <property type="project" value="UniProtKB-UniRule"/>
</dbReference>
<feature type="binding site" evidence="14">
    <location>
        <begin position="151"/>
        <end position="158"/>
    </location>
    <ligand>
        <name>ATP</name>
        <dbReference type="ChEBI" id="CHEBI:30616"/>
    </ligand>
</feature>
<feature type="region of interest" description="Important for the catalytic mechanism of both phosphorylation and dephosphorylation" evidence="14">
    <location>
        <begin position="199"/>
        <end position="208"/>
    </location>
</feature>
<dbReference type="InterPro" id="IPR028979">
    <property type="entry name" value="Ser_kin/Pase_Hpr-like_N_sf"/>
</dbReference>
<evidence type="ECO:0000256" key="8">
    <source>
        <dbReference type="ARBA" id="ARBA00022777"/>
    </source>
</evidence>
<evidence type="ECO:0000256" key="10">
    <source>
        <dbReference type="ARBA" id="ARBA00022842"/>
    </source>
</evidence>
<feature type="binding site" evidence="14">
    <location>
        <position position="158"/>
    </location>
    <ligand>
        <name>Mg(2+)</name>
        <dbReference type="ChEBI" id="CHEBI:18420"/>
    </ligand>
</feature>
<dbReference type="SUPFAM" id="SSF75138">
    <property type="entry name" value="HprK N-terminal domain-like"/>
    <property type="match status" value="1"/>
</dbReference>
<dbReference type="InterPro" id="IPR011104">
    <property type="entry name" value="Hpr_kin/Pase_C"/>
</dbReference>
<dbReference type="CDD" id="cd01918">
    <property type="entry name" value="HprK_C"/>
    <property type="match status" value="1"/>
</dbReference>
<evidence type="ECO:0000313" key="18">
    <source>
        <dbReference type="Proteomes" id="UP000824260"/>
    </source>
</evidence>
<comment type="similarity">
    <text evidence="3 14">Belongs to the HPrK/P family.</text>
</comment>
<dbReference type="EC" id="2.7.11.-" evidence="14"/>
<evidence type="ECO:0000256" key="3">
    <source>
        <dbReference type="ARBA" id="ARBA00006883"/>
    </source>
</evidence>
<evidence type="ECO:0000256" key="1">
    <source>
        <dbReference type="ARBA" id="ARBA00001120"/>
    </source>
</evidence>
<feature type="active site" evidence="14">
    <location>
        <position position="157"/>
    </location>
</feature>
<evidence type="ECO:0000256" key="14">
    <source>
        <dbReference type="HAMAP-Rule" id="MF_01249"/>
    </source>
</evidence>
<keyword evidence="7 14" id="KW-0547">Nucleotide-binding</keyword>
<dbReference type="GO" id="GO:0005524">
    <property type="term" value="F:ATP binding"/>
    <property type="evidence" value="ECO:0007669"/>
    <property type="project" value="UniProtKB-UniRule"/>
</dbReference>
<dbReference type="InterPro" id="IPR003755">
    <property type="entry name" value="HPr(Ser)_kin/Pase"/>
</dbReference>
<dbReference type="HAMAP" id="MF_01249">
    <property type="entry name" value="HPr_kinase"/>
    <property type="match status" value="1"/>
</dbReference>
<evidence type="ECO:0000256" key="11">
    <source>
        <dbReference type="ARBA" id="ARBA00023268"/>
    </source>
</evidence>
<evidence type="ECO:0000313" key="17">
    <source>
        <dbReference type="EMBL" id="HIQ82603.1"/>
    </source>
</evidence>
<feature type="region of interest" description="Important for the catalytic mechanism of dephosphorylation" evidence="14">
    <location>
        <begin position="262"/>
        <end position="267"/>
    </location>
</feature>
<evidence type="ECO:0000256" key="13">
    <source>
        <dbReference type="ARBA" id="ARBA00047657"/>
    </source>
</evidence>
<evidence type="ECO:0000256" key="12">
    <source>
        <dbReference type="ARBA" id="ARBA00023277"/>
    </source>
</evidence>
<keyword evidence="10 14" id="KW-0460">Magnesium</keyword>
<feature type="active site" evidence="14">
    <location>
        <position position="136"/>
    </location>
</feature>
<evidence type="ECO:0000256" key="9">
    <source>
        <dbReference type="ARBA" id="ARBA00022840"/>
    </source>
</evidence>
<comment type="miscellaneous">
    <text evidence="14">Both phosphorylation and phosphorolysis are carried out by the same active site and suggest a common mechanism for both reactions.</text>
</comment>
<keyword evidence="11 14" id="KW-0511">Multifunctional enzyme</keyword>
<evidence type="ECO:0000259" key="16">
    <source>
        <dbReference type="Pfam" id="PF07475"/>
    </source>
</evidence>
<dbReference type="InterPro" id="IPR027417">
    <property type="entry name" value="P-loop_NTPase"/>
</dbReference>
<dbReference type="GO" id="GO:0004674">
    <property type="term" value="F:protein serine/threonine kinase activity"/>
    <property type="evidence" value="ECO:0007669"/>
    <property type="project" value="UniProtKB-KW"/>
</dbReference>
<feature type="binding site" evidence="14">
    <location>
        <position position="200"/>
    </location>
    <ligand>
        <name>Mg(2+)</name>
        <dbReference type="ChEBI" id="CHEBI:18420"/>
    </ligand>
</feature>
<evidence type="ECO:0000256" key="4">
    <source>
        <dbReference type="ARBA" id="ARBA00022527"/>
    </source>
</evidence>
<evidence type="ECO:0000256" key="6">
    <source>
        <dbReference type="ARBA" id="ARBA00022723"/>
    </source>
</evidence>
<dbReference type="SUPFAM" id="SSF53795">
    <property type="entry name" value="PEP carboxykinase-like"/>
    <property type="match status" value="1"/>
</dbReference>
<accession>A0A9D0ZLH0</accession>
<evidence type="ECO:0000256" key="2">
    <source>
        <dbReference type="ARBA" id="ARBA00001946"/>
    </source>
</evidence>
<evidence type="ECO:0000259" key="15">
    <source>
        <dbReference type="Pfam" id="PF02603"/>
    </source>
</evidence>
<keyword evidence="4 14" id="KW-0723">Serine/threonine-protein kinase</keyword>
<dbReference type="Pfam" id="PF02603">
    <property type="entry name" value="Hpr_kinase_N"/>
    <property type="match status" value="1"/>
</dbReference>
<dbReference type="PANTHER" id="PTHR30305:SF1">
    <property type="entry name" value="HPR KINASE_PHOSPHORYLASE"/>
    <property type="match status" value="1"/>
</dbReference>
<dbReference type="GO" id="GO:0004712">
    <property type="term" value="F:protein serine/threonine/tyrosine kinase activity"/>
    <property type="evidence" value="ECO:0007669"/>
    <property type="project" value="UniProtKB-UniRule"/>
</dbReference>
<feature type="domain" description="HPr(Ser) kinase/phosphorylase N-terminal" evidence="15">
    <location>
        <begin position="6"/>
        <end position="125"/>
    </location>
</feature>
<keyword evidence="6 14" id="KW-0479">Metal-binding</keyword>
<keyword evidence="5 14" id="KW-0808">Transferase</keyword>
<comment type="catalytic activity">
    <reaction evidence="1 14">
        <text>[HPr protein]-L-serine + ATP = [HPr protein]-O-phospho-L-serine + ADP + H(+)</text>
        <dbReference type="Rhea" id="RHEA:46600"/>
        <dbReference type="Rhea" id="RHEA-COMP:11602"/>
        <dbReference type="Rhea" id="RHEA-COMP:11603"/>
        <dbReference type="ChEBI" id="CHEBI:15378"/>
        <dbReference type="ChEBI" id="CHEBI:29999"/>
        <dbReference type="ChEBI" id="CHEBI:30616"/>
        <dbReference type="ChEBI" id="CHEBI:83421"/>
        <dbReference type="ChEBI" id="CHEBI:456216"/>
    </reaction>
</comment>
<dbReference type="Pfam" id="PF07475">
    <property type="entry name" value="Hpr_kinase_C"/>
    <property type="match status" value="1"/>
</dbReference>
<organism evidence="17 18">
    <name type="scientific">Candidatus Pullichristensenella stercorigallinarum</name>
    <dbReference type="NCBI Taxonomy" id="2840909"/>
    <lineage>
        <taxon>Bacteria</taxon>
        <taxon>Bacillati</taxon>
        <taxon>Bacillota</taxon>
        <taxon>Clostridia</taxon>
        <taxon>Candidatus Pullichristensenella</taxon>
    </lineage>
</organism>
<proteinExistence type="inferred from homology"/>
<gene>
    <name evidence="14" type="primary">hprK</name>
    <name evidence="17" type="ORF">IAA52_05815</name>
</gene>
<dbReference type="Proteomes" id="UP000824260">
    <property type="component" value="Unassembled WGS sequence"/>
</dbReference>
<dbReference type="FunFam" id="3.40.50.300:FF:000174">
    <property type="entry name" value="HPr kinase/phosphorylase"/>
    <property type="match status" value="1"/>
</dbReference>
<feature type="active site" evidence="14">
    <location>
        <position position="241"/>
    </location>
</feature>
<dbReference type="EC" id="2.7.4.-" evidence="14"/>
<keyword evidence="12 14" id="KW-0119">Carbohydrate metabolism</keyword>
<dbReference type="NCBIfam" id="TIGR00679">
    <property type="entry name" value="hpr-ser"/>
    <property type="match status" value="1"/>
</dbReference>
<reference evidence="17" key="1">
    <citation type="submission" date="2020-10" db="EMBL/GenBank/DDBJ databases">
        <authorList>
            <person name="Gilroy R."/>
        </authorList>
    </citation>
    <scope>NUCLEOTIDE SEQUENCE</scope>
    <source>
        <strain evidence="17">ChiSjej6B24-2974</strain>
    </source>
</reference>
<dbReference type="PANTHER" id="PTHR30305">
    <property type="entry name" value="PROTEIN YJDM-RELATED"/>
    <property type="match status" value="1"/>
</dbReference>
<dbReference type="Gene3D" id="3.40.1390.20">
    <property type="entry name" value="HprK N-terminal domain-like"/>
    <property type="match status" value="1"/>
</dbReference>
<dbReference type="GO" id="GO:0000155">
    <property type="term" value="F:phosphorelay sensor kinase activity"/>
    <property type="evidence" value="ECO:0007669"/>
    <property type="project" value="InterPro"/>
</dbReference>
<evidence type="ECO:0000256" key="5">
    <source>
        <dbReference type="ARBA" id="ARBA00022679"/>
    </source>
</evidence>
<dbReference type="EMBL" id="DVFZ01000055">
    <property type="protein sequence ID" value="HIQ82603.1"/>
    <property type="molecule type" value="Genomic_DNA"/>
</dbReference>
<feature type="active site" description="Proton acceptor; for phosphorylation activity. Proton donor; for dephosphorylation activity" evidence="14">
    <location>
        <position position="175"/>
    </location>
</feature>
<evidence type="ECO:0000256" key="7">
    <source>
        <dbReference type="ARBA" id="ARBA00022741"/>
    </source>
</evidence>
<name>A0A9D0ZLH0_9FIRM</name>
<dbReference type="AlphaFoldDB" id="A0A9D0ZLH0"/>